<dbReference type="Proteomes" id="UP000298579">
    <property type="component" value="Plasmid pAtCFBP5877a"/>
</dbReference>
<geneLocation type="plasmid" evidence="2">
    <name>patcfbp5877a</name>
</geneLocation>
<dbReference type="RefSeq" id="WP_080830416.1">
    <property type="nucleotide sequence ID" value="NZ_CP039890.1"/>
</dbReference>
<gene>
    <name evidence="1" type="ORF">CFBP5877_24900</name>
</gene>
<name>A0AAE6BIU8_AGRTU</name>
<sequence>MKFEKPSVSIADQITLLEARGMAVPDRAHTAHCLQHLSYYRLRAYWLPFEEAAPQNGEHSFKSGTTFDNVLDLYIFDRRLRLLVMDAIERIEVSLRGSWAHHLAMKYGPHGYLEPALYNRADRYAQAFARLIEDLNRSKDTFIVHYRSKYDDPEHPPIWMTAEVVSLGQLSMWYSNLKSRPDRQAIAKTYGLDETVLVSLAHHLTYIRNICAHHGRLWNKQITVKMIVPKSPASLKLAMNQNVQGRLYNTLAVLGFLMDVVAPGNQWRPHLLDLMNSCPLADENAMGFPQNWKNLSAWN</sequence>
<keyword evidence="1" id="KW-0614">Plasmid</keyword>
<reference evidence="1 2" key="1">
    <citation type="submission" date="2019-04" db="EMBL/GenBank/DDBJ databases">
        <title>Complete genome sequence of Agrobacterium tumefaciens CFBP5877.</title>
        <authorList>
            <person name="Huang Y.-Y."/>
            <person name="Chiang H.-Y."/>
            <person name="Chou L."/>
            <person name="Lai E.-M."/>
            <person name="Kuo C.-H."/>
        </authorList>
    </citation>
    <scope>NUCLEOTIDE SEQUENCE [LARGE SCALE GENOMIC DNA]</scope>
    <source>
        <strain evidence="1 2">CFBP5877</strain>
        <plasmid evidence="2">patcfbp5877a</plasmid>
    </source>
</reference>
<evidence type="ECO:0000313" key="2">
    <source>
        <dbReference type="Proteomes" id="UP000298579"/>
    </source>
</evidence>
<dbReference type="InterPro" id="IPR017034">
    <property type="entry name" value="Abi_system_AbiD/AbiF"/>
</dbReference>
<protein>
    <submittedName>
        <fullName evidence="1">Abi family protein</fullName>
    </submittedName>
</protein>
<organism evidence="1 2">
    <name type="scientific">Agrobacterium tumefaciens</name>
    <dbReference type="NCBI Taxonomy" id="358"/>
    <lineage>
        <taxon>Bacteria</taxon>
        <taxon>Pseudomonadati</taxon>
        <taxon>Pseudomonadota</taxon>
        <taxon>Alphaproteobacteria</taxon>
        <taxon>Hyphomicrobiales</taxon>
        <taxon>Rhizobiaceae</taxon>
        <taxon>Rhizobium/Agrobacterium group</taxon>
        <taxon>Agrobacterium</taxon>
        <taxon>Agrobacterium tumefaciens complex</taxon>
    </lineage>
</organism>
<dbReference type="EMBL" id="CP039899">
    <property type="protein sequence ID" value="QCL82377.1"/>
    <property type="molecule type" value="Genomic_DNA"/>
</dbReference>
<dbReference type="AlphaFoldDB" id="A0AAE6BIU8"/>
<proteinExistence type="predicted"/>
<dbReference type="PIRSF" id="PIRSF034934">
    <property type="entry name" value="AbiF_AbiD"/>
    <property type="match status" value="1"/>
</dbReference>
<accession>A0AAE6BIU8</accession>
<dbReference type="InterPro" id="IPR011664">
    <property type="entry name" value="Abi_system_AbiD/AbiF-like"/>
</dbReference>
<evidence type="ECO:0000313" key="1">
    <source>
        <dbReference type="EMBL" id="QCL82377.1"/>
    </source>
</evidence>
<dbReference type="Pfam" id="PF07751">
    <property type="entry name" value="Abi_2"/>
    <property type="match status" value="1"/>
</dbReference>